<evidence type="ECO:0000259" key="4">
    <source>
        <dbReference type="Pfam" id="PF07635"/>
    </source>
</evidence>
<dbReference type="InterPro" id="IPR022655">
    <property type="entry name" value="DUF1553"/>
</dbReference>
<evidence type="ECO:0000259" key="3">
    <source>
        <dbReference type="Pfam" id="PF07587"/>
    </source>
</evidence>
<organism evidence="5 6">
    <name type="scientific">Paludisphaera mucosa</name>
    <dbReference type="NCBI Taxonomy" id="3030827"/>
    <lineage>
        <taxon>Bacteria</taxon>
        <taxon>Pseudomonadati</taxon>
        <taxon>Planctomycetota</taxon>
        <taxon>Planctomycetia</taxon>
        <taxon>Isosphaerales</taxon>
        <taxon>Isosphaeraceae</taxon>
        <taxon>Paludisphaera</taxon>
    </lineage>
</organism>
<feature type="signal peptide" evidence="1">
    <location>
        <begin position="1"/>
        <end position="24"/>
    </location>
</feature>
<dbReference type="Pfam" id="PF07583">
    <property type="entry name" value="PSCyt2"/>
    <property type="match status" value="1"/>
</dbReference>
<dbReference type="PANTHER" id="PTHR35889:SF3">
    <property type="entry name" value="F-BOX DOMAIN-CONTAINING PROTEIN"/>
    <property type="match status" value="1"/>
</dbReference>
<dbReference type="InterPro" id="IPR036909">
    <property type="entry name" value="Cyt_c-like_dom_sf"/>
</dbReference>
<dbReference type="RefSeq" id="WP_277861276.1">
    <property type="nucleotide sequence ID" value="NZ_JARRAG010000002.1"/>
</dbReference>
<name>A0ABT6FBK0_9BACT</name>
<feature type="domain" description="DUF1549" evidence="2">
    <location>
        <begin position="173"/>
        <end position="379"/>
    </location>
</feature>
<dbReference type="PANTHER" id="PTHR35889">
    <property type="entry name" value="CYCLOINULO-OLIGOSACCHARIDE FRUCTANOTRANSFERASE-RELATED"/>
    <property type="match status" value="1"/>
</dbReference>
<feature type="chain" id="PRO_5047137848" evidence="1">
    <location>
        <begin position="25"/>
        <end position="1041"/>
    </location>
</feature>
<dbReference type="EMBL" id="JARRAG010000002">
    <property type="protein sequence ID" value="MDG3004925.1"/>
    <property type="molecule type" value="Genomic_DNA"/>
</dbReference>
<feature type="domain" description="DUF1553" evidence="3">
    <location>
        <begin position="722"/>
        <end position="978"/>
    </location>
</feature>
<dbReference type="Proteomes" id="UP001216907">
    <property type="component" value="Unassembled WGS sequence"/>
</dbReference>
<keyword evidence="1" id="KW-0732">Signal</keyword>
<proteinExistence type="predicted"/>
<gene>
    <name evidence="5" type="ORF">PZE19_14150</name>
</gene>
<protein>
    <submittedName>
        <fullName evidence="5">PSD1 and planctomycete cytochrome C domain-containing protein</fullName>
    </submittedName>
</protein>
<evidence type="ECO:0000259" key="2">
    <source>
        <dbReference type="Pfam" id="PF07583"/>
    </source>
</evidence>
<dbReference type="Pfam" id="PF07635">
    <property type="entry name" value="PSCyt1"/>
    <property type="match status" value="1"/>
</dbReference>
<dbReference type="Pfam" id="PF07587">
    <property type="entry name" value="PSD1"/>
    <property type="match status" value="1"/>
</dbReference>
<accession>A0ABT6FBK0</accession>
<evidence type="ECO:0000256" key="1">
    <source>
        <dbReference type="SAM" id="SignalP"/>
    </source>
</evidence>
<reference evidence="5 6" key="1">
    <citation type="submission" date="2023-03" db="EMBL/GenBank/DDBJ databases">
        <title>Paludisphaera mucosa sp. nov. a novel planctomycete from northern fen.</title>
        <authorList>
            <person name="Ivanova A."/>
        </authorList>
    </citation>
    <scope>NUCLEOTIDE SEQUENCE [LARGE SCALE GENOMIC DNA]</scope>
    <source>
        <strain evidence="5 6">Pla2</strain>
    </source>
</reference>
<comment type="caution">
    <text evidence="5">The sequence shown here is derived from an EMBL/GenBank/DDBJ whole genome shotgun (WGS) entry which is preliminary data.</text>
</comment>
<evidence type="ECO:0000313" key="5">
    <source>
        <dbReference type="EMBL" id="MDG3004925.1"/>
    </source>
</evidence>
<evidence type="ECO:0000313" key="6">
    <source>
        <dbReference type="Proteomes" id="UP001216907"/>
    </source>
</evidence>
<dbReference type="SUPFAM" id="SSF46626">
    <property type="entry name" value="Cytochrome c"/>
    <property type="match status" value="1"/>
</dbReference>
<sequence length="1041" mass="113781">MRRRGVWGSGSAWVFLLTTFAATAAARDDAAPDLPPPAAREVDFARDVAPLLERSCLRCHGAKKQQAGLALHDKARAMAGGDDGPIIVPGKSAESRLILAVARTDPDAAMPPEGGGDPLTAEEVGVLRAWIDRGAPWADAAKPASAAVDHWSFVPPKEAPTPDVRRGEWPRNPIDRFVLARIEKEGLEPAPEADRRTLIRRLSLDLIGLPPTPDEVDAFLADDRPDAYERQVDRLLASPRLGEQWGRHWLDRARYADTNGYEKDRERSIWPYRDWVVRAFNADMPFDRFTVEQIAGDLLPNPTIDQLTATGFHRNTMINEEGGIDVEEFRFAAVVDRVATTGATWLGLTIQCAQCHTHKYDPITQREYYQLFAFLDNADEPEVEIPDPAVAVRREAVEARAKEMEAALATRYPAEGPESLGAKQDAWERSLHPARWTVLTPTKVVSRKNATMTVQPDGSVLASGDKPNNDVYEVDLKTPLKATAIRLEVLPDPSLPEGGPGRAPLFQVGDFLLTEFQATARPEGSAEPARPLKFARATQDFTAEGRSAAMAVDGVSDTGWSVTGGVGKPHAAVFELADDLGDGRPTELHLTLHQEFIHQTTIGRFRISVATDPRPVSASGVPAEIEEILLVEPSQRSAEQVQALTRHYLAVAPELAEARKPIAALRASEPKFATTMVMRERTPDHARTTRIHKRGEFLKTADPVQPGVPAVLPPLPSGAPANRLSFARWLVAPENPLVGRVVMNQVWQAYFGRGLVTTPEDFGAQGSRPTHPELLDWLATELPRRGWSLKAMHRLIVTSATYRQASRATPEQVARDPRNELLARGPRFRVGAETIRDAALASAGLLDARIGGPSVRPPQPDGATSLAYGQEGWTPSVGADRYRRGLYTFLKRTSPYASFATMDAPSPDVACVRRERSNTPLQALAMLNDVVFVEAAQALARRVLRESSSPAADARLDHAFLLALGRPPRDDERPRVLAYHADQLARFREGKLDAALVAGAKSATPPSPLLATPEGTDLPELAAWTAVARVLLNLDEAVTKE</sequence>
<dbReference type="InterPro" id="IPR011444">
    <property type="entry name" value="DUF1549"/>
</dbReference>
<feature type="domain" description="Cytochrome C Planctomycete-type" evidence="4">
    <location>
        <begin position="56"/>
        <end position="114"/>
    </location>
</feature>
<keyword evidence="6" id="KW-1185">Reference proteome</keyword>
<dbReference type="InterPro" id="IPR011429">
    <property type="entry name" value="Cyt_c_Planctomycete-type"/>
</dbReference>